<organism evidence="1">
    <name type="scientific">Spironucleus salmonicida</name>
    <dbReference type="NCBI Taxonomy" id="348837"/>
    <lineage>
        <taxon>Eukaryota</taxon>
        <taxon>Metamonada</taxon>
        <taxon>Diplomonadida</taxon>
        <taxon>Hexamitidae</taxon>
        <taxon>Hexamitinae</taxon>
        <taxon>Spironucleus</taxon>
    </lineage>
</organism>
<protein>
    <submittedName>
        <fullName evidence="1">Uncharacterized protein</fullName>
    </submittedName>
</protein>
<dbReference type="Proteomes" id="UP000018208">
    <property type="component" value="Unassembled WGS sequence"/>
</dbReference>
<sequence>MEKLQSIANQIIYKIIENKYSLVTVKMLYQQLMIDTRRIGEVFTIIDGLKLFDKLDFKTYSVPPQQELQNRFHMICTNCYDTGRKDSQLQQTALGIIRTLINYPLPMKTLSIKFQTSRRFYDAINILIGLEILYCDKLNQLISLNTEVSWISCVTVQQQDYEDLKTLQVQELYRLAQCASPTTNSIINNLLPTPKSTQDLQNKELPGFVSLQ</sequence>
<reference evidence="2" key="2">
    <citation type="submission" date="2020-12" db="EMBL/GenBank/DDBJ databases">
        <title>New Spironucleus salmonicida genome in near-complete chromosomes.</title>
        <authorList>
            <person name="Xu F."/>
            <person name="Kurt Z."/>
            <person name="Jimenez-Gonzalez A."/>
            <person name="Astvaldsson A."/>
            <person name="Andersson J.O."/>
            <person name="Svard S.G."/>
        </authorList>
    </citation>
    <scope>NUCLEOTIDE SEQUENCE</scope>
    <source>
        <strain evidence="2">ATCC 50377</strain>
    </source>
</reference>
<dbReference type="EMBL" id="AUWU02000001">
    <property type="protein sequence ID" value="KAH0577675.1"/>
    <property type="molecule type" value="Genomic_DNA"/>
</dbReference>
<evidence type="ECO:0000313" key="3">
    <source>
        <dbReference type="Proteomes" id="UP000018208"/>
    </source>
</evidence>
<dbReference type="AlphaFoldDB" id="V6LGM8"/>
<keyword evidence="3" id="KW-1185">Reference proteome</keyword>
<dbReference type="OrthoDB" id="552115at2759"/>
<dbReference type="VEuPathDB" id="GiardiaDB:SS50377_21029"/>
<gene>
    <name evidence="1" type="ORF">SS50377_16740</name>
    <name evidence="2" type="ORF">SS50377_21029</name>
</gene>
<evidence type="ECO:0000313" key="1">
    <source>
        <dbReference type="EMBL" id="EST43690.1"/>
    </source>
</evidence>
<accession>V6LGM8</accession>
<name>V6LGM8_9EUKA</name>
<evidence type="ECO:0000313" key="2">
    <source>
        <dbReference type="EMBL" id="KAH0577675.1"/>
    </source>
</evidence>
<dbReference type="EMBL" id="KI546135">
    <property type="protein sequence ID" value="EST43690.1"/>
    <property type="molecule type" value="Genomic_DNA"/>
</dbReference>
<proteinExistence type="predicted"/>
<reference evidence="1 2" key="1">
    <citation type="journal article" date="2014" name="PLoS Genet.">
        <title>The Genome of Spironucleus salmonicida Highlights a Fish Pathogen Adapted to Fluctuating Environments.</title>
        <authorList>
            <person name="Xu F."/>
            <person name="Jerlstrom-Hultqvist J."/>
            <person name="Einarsson E."/>
            <person name="Astvaldsson A."/>
            <person name="Svard S.G."/>
            <person name="Andersson J.O."/>
        </authorList>
    </citation>
    <scope>NUCLEOTIDE SEQUENCE</scope>
    <source>
        <strain evidence="2">ATCC 50377</strain>
    </source>
</reference>